<dbReference type="AlphaFoldDB" id="A0A225UJ80"/>
<feature type="non-terminal residue" evidence="2">
    <location>
        <position position="402"/>
    </location>
</feature>
<protein>
    <recommendedName>
        <fullName evidence="4">Reverse transcriptase</fullName>
    </recommendedName>
</protein>
<dbReference type="SUPFAM" id="SSF56672">
    <property type="entry name" value="DNA/RNA polymerases"/>
    <property type="match status" value="1"/>
</dbReference>
<feature type="compositionally biased region" description="Basic and acidic residues" evidence="1">
    <location>
        <begin position="42"/>
        <end position="58"/>
    </location>
</feature>
<dbReference type="Proteomes" id="UP000198211">
    <property type="component" value="Unassembled WGS sequence"/>
</dbReference>
<evidence type="ECO:0000313" key="2">
    <source>
        <dbReference type="EMBL" id="OWY93043.1"/>
    </source>
</evidence>
<dbReference type="EMBL" id="NBNE01016803">
    <property type="protein sequence ID" value="OWY93043.1"/>
    <property type="molecule type" value="Genomic_DNA"/>
</dbReference>
<proteinExistence type="predicted"/>
<accession>A0A225UJ80</accession>
<evidence type="ECO:0000313" key="3">
    <source>
        <dbReference type="Proteomes" id="UP000198211"/>
    </source>
</evidence>
<evidence type="ECO:0000256" key="1">
    <source>
        <dbReference type="SAM" id="MobiDB-lite"/>
    </source>
</evidence>
<comment type="caution">
    <text evidence="2">The sequence shown here is derived from an EMBL/GenBank/DDBJ whole genome shotgun (WGS) entry which is preliminary data.</text>
</comment>
<reference evidence="3" key="1">
    <citation type="submission" date="2017-03" db="EMBL/GenBank/DDBJ databases">
        <title>Phytopthora megakarya and P. palmivora, two closely related causual agents of cacao black pod achieved similar genome size and gene model numbers by different mechanisms.</title>
        <authorList>
            <person name="Ali S."/>
            <person name="Shao J."/>
            <person name="Larry D.J."/>
            <person name="Kronmiller B."/>
            <person name="Shen D."/>
            <person name="Strem M.D."/>
            <person name="Melnick R.L."/>
            <person name="Guiltinan M.J."/>
            <person name="Tyler B.M."/>
            <person name="Meinhardt L.W."/>
            <person name="Bailey B.A."/>
        </authorList>
    </citation>
    <scope>NUCLEOTIDE SEQUENCE [LARGE SCALE GENOMIC DNA]</scope>
    <source>
        <strain evidence="3">zdho120</strain>
    </source>
</reference>
<evidence type="ECO:0008006" key="4">
    <source>
        <dbReference type="Google" id="ProtNLM"/>
    </source>
</evidence>
<organism evidence="2 3">
    <name type="scientific">Phytophthora megakarya</name>
    <dbReference type="NCBI Taxonomy" id="4795"/>
    <lineage>
        <taxon>Eukaryota</taxon>
        <taxon>Sar</taxon>
        <taxon>Stramenopiles</taxon>
        <taxon>Oomycota</taxon>
        <taxon>Peronosporomycetes</taxon>
        <taxon>Peronosporales</taxon>
        <taxon>Peronosporaceae</taxon>
        <taxon>Phytophthora</taxon>
    </lineage>
</organism>
<dbReference type="InterPro" id="IPR043502">
    <property type="entry name" value="DNA/RNA_pol_sf"/>
</dbReference>
<gene>
    <name evidence="2" type="ORF">PHMEG_00037700</name>
</gene>
<feature type="region of interest" description="Disordered" evidence="1">
    <location>
        <begin position="33"/>
        <end position="69"/>
    </location>
</feature>
<keyword evidence="3" id="KW-1185">Reference proteome</keyword>
<name>A0A225UJ80_9STRA</name>
<sequence>MNILMQGIIEPQGAVYAGCREGDRIWTTVREAETAGSATAKSVEKVDPKATTKPDAKPKPANLPRPPPGPCPKYSELHWLHGCPSVTEDEKVELLRHFRNARKTKRAKLKRLGELLPTTDRTVVLNGVLELPYCPDSGSDFTVIGRSHWDQLLALDPDIQVECLDTPVQNQTFGERKVTATLKAKLQAQIYTAVGPVEPMELVGVLVVDVDDGEFIVDNDLLTTLRVDVDRQLEQLAGRRDDELAGGPIQLDDDDMPVHVDEPLPSHGDRDIFAVVEQLIDRAVDCGFPHEHVERLRRIVHAYDIWRLELRADPPANMPPLEVQLREGARPAKCKPRKYPTHILKVLCDFNDRLVELGLVYEYPRSRWSSPVLPVKKSSELMDLRQTVDYRAVNALTNIMAA</sequence>
<dbReference type="Gene3D" id="3.10.10.10">
    <property type="entry name" value="HIV Type 1 Reverse Transcriptase, subunit A, domain 1"/>
    <property type="match status" value="1"/>
</dbReference>
<dbReference type="OrthoDB" id="125977at2759"/>